<reference evidence="1" key="1">
    <citation type="submission" date="2021-01" db="EMBL/GenBank/DDBJ databases">
        <authorList>
            <person name="Corre E."/>
            <person name="Pelletier E."/>
            <person name="Niang G."/>
            <person name="Scheremetjew M."/>
            <person name="Finn R."/>
            <person name="Kale V."/>
            <person name="Holt S."/>
            <person name="Cochrane G."/>
            <person name="Meng A."/>
            <person name="Brown T."/>
            <person name="Cohen L."/>
        </authorList>
    </citation>
    <scope>NUCLEOTIDE SEQUENCE</scope>
    <source>
        <strain evidence="1">CCMP3105</strain>
    </source>
</reference>
<name>A0A7S4R5V5_9DINO</name>
<accession>A0A7S4R5V5</accession>
<evidence type="ECO:0000313" key="1">
    <source>
        <dbReference type="EMBL" id="CAE4602225.1"/>
    </source>
</evidence>
<protein>
    <submittedName>
        <fullName evidence="1">Uncharacterized protein</fullName>
    </submittedName>
</protein>
<organism evidence="1">
    <name type="scientific">Alexandrium monilatum</name>
    <dbReference type="NCBI Taxonomy" id="311494"/>
    <lineage>
        <taxon>Eukaryota</taxon>
        <taxon>Sar</taxon>
        <taxon>Alveolata</taxon>
        <taxon>Dinophyceae</taxon>
        <taxon>Gonyaulacales</taxon>
        <taxon>Pyrocystaceae</taxon>
        <taxon>Alexandrium</taxon>
    </lineage>
</organism>
<dbReference type="AlphaFoldDB" id="A0A7S4R5V5"/>
<dbReference type="EMBL" id="HBNR01042558">
    <property type="protein sequence ID" value="CAE4602225.1"/>
    <property type="molecule type" value="Transcribed_RNA"/>
</dbReference>
<sequence>MLSALGCGPCSEADPHHVQLVWATQAGPDCLPWDWSTGLLELQKEVELPPWLSEADLDRIFEIADPYGDNIDDQADCLGRARGPSPYADGGEPLVQLRSALPRLHFEVQALWLGWWKLASWFHVLTVKDKDASMATVLCTQPPREAWPTQHTMN</sequence>
<proteinExistence type="predicted"/>
<gene>
    <name evidence="1" type="ORF">AMON00008_LOCUS29589</name>
</gene>